<reference evidence="1 2" key="1">
    <citation type="submission" date="2019-06" db="EMBL/GenBank/DDBJ databases">
        <title>A chromosomal-level reference genome of Carpinus fangiana (Coryloideae, Betulaceae).</title>
        <authorList>
            <person name="Yang X."/>
            <person name="Wang Z."/>
            <person name="Zhang L."/>
            <person name="Hao G."/>
            <person name="Liu J."/>
            <person name="Yang Y."/>
        </authorList>
    </citation>
    <scope>NUCLEOTIDE SEQUENCE [LARGE SCALE GENOMIC DNA]</scope>
    <source>
        <strain evidence="1">Cfa_2016G</strain>
        <tissue evidence="1">Leaf</tissue>
    </source>
</reference>
<evidence type="ECO:0000313" key="2">
    <source>
        <dbReference type="Proteomes" id="UP000327013"/>
    </source>
</evidence>
<dbReference type="EMBL" id="CM017328">
    <property type="protein sequence ID" value="KAE8125231.1"/>
    <property type="molecule type" value="Genomic_DNA"/>
</dbReference>
<evidence type="ECO:0000313" key="1">
    <source>
        <dbReference type="EMBL" id="KAE8125231.1"/>
    </source>
</evidence>
<dbReference type="AlphaFoldDB" id="A0A5N6RV96"/>
<organism evidence="1 2">
    <name type="scientific">Carpinus fangiana</name>
    <dbReference type="NCBI Taxonomy" id="176857"/>
    <lineage>
        <taxon>Eukaryota</taxon>
        <taxon>Viridiplantae</taxon>
        <taxon>Streptophyta</taxon>
        <taxon>Embryophyta</taxon>
        <taxon>Tracheophyta</taxon>
        <taxon>Spermatophyta</taxon>
        <taxon>Magnoliopsida</taxon>
        <taxon>eudicotyledons</taxon>
        <taxon>Gunneridae</taxon>
        <taxon>Pentapetalae</taxon>
        <taxon>rosids</taxon>
        <taxon>fabids</taxon>
        <taxon>Fagales</taxon>
        <taxon>Betulaceae</taxon>
        <taxon>Carpinus</taxon>
    </lineage>
</organism>
<protein>
    <submittedName>
        <fullName evidence="1">Uncharacterized protein</fullName>
    </submittedName>
</protein>
<dbReference type="Proteomes" id="UP000327013">
    <property type="component" value="Chromosome 8"/>
</dbReference>
<sequence length="91" mass="10312">MALISRKTINVAVWISTLKKECGHRGMMGSFNCLVCLYRGWWVYTLGNLAIGENKILPTSFIDNPTFQNKEIMRVSVGFGYQRMSHLITPG</sequence>
<keyword evidence="2" id="KW-1185">Reference proteome</keyword>
<accession>A0A5N6RV96</accession>
<name>A0A5N6RV96_9ROSI</name>
<proteinExistence type="predicted"/>
<gene>
    <name evidence="1" type="ORF">FH972_020064</name>
</gene>